<protein>
    <submittedName>
        <fullName evidence="3">Uncharacterized protein</fullName>
    </submittedName>
</protein>
<comment type="caution">
    <text evidence="3">The sequence shown here is derived from an EMBL/GenBank/DDBJ whole genome shotgun (WGS) entry which is preliminary data.</text>
</comment>
<evidence type="ECO:0000256" key="2">
    <source>
        <dbReference type="SAM" id="Phobius"/>
    </source>
</evidence>
<evidence type="ECO:0000256" key="1">
    <source>
        <dbReference type="SAM" id="MobiDB-lite"/>
    </source>
</evidence>
<dbReference type="AlphaFoldDB" id="A0A402A4J2"/>
<dbReference type="Proteomes" id="UP000287352">
    <property type="component" value="Unassembled WGS sequence"/>
</dbReference>
<keyword evidence="2" id="KW-0472">Membrane</keyword>
<keyword evidence="4" id="KW-1185">Reference proteome</keyword>
<dbReference type="RefSeq" id="WP_126581511.1">
    <property type="nucleotide sequence ID" value="NZ_BIFR01000001.1"/>
</dbReference>
<keyword evidence="2" id="KW-1133">Transmembrane helix</keyword>
<accession>A0A402A4J2</accession>
<keyword evidence="2" id="KW-0812">Transmembrane</keyword>
<name>A0A402A4J2_9CHLR</name>
<organism evidence="3 4">
    <name type="scientific">Tengunoibacter tsumagoiensis</name>
    <dbReference type="NCBI Taxonomy" id="2014871"/>
    <lineage>
        <taxon>Bacteria</taxon>
        <taxon>Bacillati</taxon>
        <taxon>Chloroflexota</taxon>
        <taxon>Ktedonobacteria</taxon>
        <taxon>Ktedonobacterales</taxon>
        <taxon>Dictyobacteraceae</taxon>
        <taxon>Tengunoibacter</taxon>
    </lineage>
</organism>
<feature type="transmembrane region" description="Helical" evidence="2">
    <location>
        <begin position="21"/>
        <end position="41"/>
    </location>
</feature>
<feature type="region of interest" description="Disordered" evidence="1">
    <location>
        <begin position="96"/>
        <end position="159"/>
    </location>
</feature>
<evidence type="ECO:0000313" key="3">
    <source>
        <dbReference type="EMBL" id="GCE14030.1"/>
    </source>
</evidence>
<reference evidence="4" key="1">
    <citation type="submission" date="2018-12" db="EMBL/GenBank/DDBJ databases">
        <title>Tengunoibacter tsumagoiensis gen. nov., sp. nov., Dictyobacter kobayashii sp. nov., D. alpinus sp. nov., and D. joshuensis sp. nov. and description of Dictyobacteraceae fam. nov. within the order Ktedonobacterales isolated from Tengu-no-mugimeshi.</title>
        <authorList>
            <person name="Wang C.M."/>
            <person name="Zheng Y."/>
            <person name="Sakai Y."/>
            <person name="Toyoda A."/>
            <person name="Minakuchi Y."/>
            <person name="Abe K."/>
            <person name="Yokota A."/>
            <person name="Yabe S."/>
        </authorList>
    </citation>
    <scope>NUCLEOTIDE SEQUENCE [LARGE SCALE GENOMIC DNA]</scope>
    <source>
        <strain evidence="4">Uno3</strain>
    </source>
</reference>
<dbReference type="EMBL" id="BIFR01000001">
    <property type="protein sequence ID" value="GCE14030.1"/>
    <property type="molecule type" value="Genomic_DNA"/>
</dbReference>
<gene>
    <name evidence="3" type="ORF">KTT_38890</name>
</gene>
<sequence length="159" mass="16826">MMIDTLMALWNLGMRGKLAQGLLLSFLIAATSYLFLMTIGLPSLSHWSIYSFKAEEKNGSGLSALETPTLIAPTASPPAPTPKPTVQAVQACTGCSLPTGSRIRMPKKGAKWSPPRVSPQPTASSQNALPTATSEPPRRILPTPTPGPRAVPTPKSHSK</sequence>
<feature type="compositionally biased region" description="Polar residues" evidence="1">
    <location>
        <begin position="119"/>
        <end position="134"/>
    </location>
</feature>
<evidence type="ECO:0000313" key="4">
    <source>
        <dbReference type="Proteomes" id="UP000287352"/>
    </source>
</evidence>
<proteinExistence type="predicted"/>